<comment type="caution">
    <text evidence="3">The sequence shown here is derived from an EMBL/GenBank/DDBJ whole genome shotgun (WGS) entry which is preliminary data.</text>
</comment>
<evidence type="ECO:0000259" key="2">
    <source>
        <dbReference type="PROSITE" id="PS51857"/>
    </source>
</evidence>
<feature type="compositionally biased region" description="Pro residues" evidence="1">
    <location>
        <begin position="153"/>
        <end position="167"/>
    </location>
</feature>
<dbReference type="InterPro" id="IPR002059">
    <property type="entry name" value="CSP_DNA-bd"/>
</dbReference>
<dbReference type="RefSeq" id="WP_320004962.1">
    <property type="nucleotide sequence ID" value="NZ_JAUHJS010000007.1"/>
</dbReference>
<feature type="compositionally biased region" description="Basic residues" evidence="1">
    <location>
        <begin position="13"/>
        <end position="22"/>
    </location>
</feature>
<accession>A0ABT8F854</accession>
<dbReference type="InterPro" id="IPR050181">
    <property type="entry name" value="Cold_shock_domain"/>
</dbReference>
<dbReference type="EMBL" id="JAUHJS010000007">
    <property type="protein sequence ID" value="MDN4166424.1"/>
    <property type="molecule type" value="Genomic_DNA"/>
</dbReference>
<dbReference type="Proteomes" id="UP001168552">
    <property type="component" value="Unassembled WGS sequence"/>
</dbReference>
<proteinExistence type="predicted"/>
<reference evidence="3" key="1">
    <citation type="submission" date="2023-06" db="EMBL/GenBank/DDBJ databases">
        <title>Cytophagales bacterium Strain LB-30, isolated from soil.</title>
        <authorList>
            <person name="Liu B."/>
        </authorList>
    </citation>
    <scope>NUCLEOTIDE SEQUENCE</scope>
    <source>
        <strain evidence="3">LB-30</strain>
    </source>
</reference>
<feature type="compositionally biased region" description="Basic and acidic residues" evidence="1">
    <location>
        <begin position="23"/>
        <end position="33"/>
    </location>
</feature>
<feature type="region of interest" description="Disordered" evidence="1">
    <location>
        <begin position="145"/>
        <end position="167"/>
    </location>
</feature>
<dbReference type="Gene3D" id="2.40.50.140">
    <property type="entry name" value="Nucleic acid-binding proteins"/>
    <property type="match status" value="1"/>
</dbReference>
<evidence type="ECO:0000313" key="3">
    <source>
        <dbReference type="EMBL" id="MDN4166424.1"/>
    </source>
</evidence>
<protein>
    <submittedName>
        <fullName evidence="3">Cold shock domain-containing protein</fullName>
    </submittedName>
</protein>
<evidence type="ECO:0000313" key="4">
    <source>
        <dbReference type="Proteomes" id="UP001168552"/>
    </source>
</evidence>
<name>A0ABT8F854_9BACT</name>
<dbReference type="CDD" id="cd04458">
    <property type="entry name" value="CSP_CDS"/>
    <property type="match status" value="1"/>
</dbReference>
<dbReference type="PANTHER" id="PTHR11544">
    <property type="entry name" value="COLD SHOCK DOMAIN CONTAINING PROTEINS"/>
    <property type="match status" value="1"/>
</dbReference>
<keyword evidence="4" id="KW-1185">Reference proteome</keyword>
<dbReference type="Pfam" id="PF00313">
    <property type="entry name" value="CSD"/>
    <property type="match status" value="1"/>
</dbReference>
<dbReference type="InterPro" id="IPR012340">
    <property type="entry name" value="NA-bd_OB-fold"/>
</dbReference>
<dbReference type="SUPFAM" id="SSF50249">
    <property type="entry name" value="Nucleic acid-binding proteins"/>
    <property type="match status" value="1"/>
</dbReference>
<dbReference type="PROSITE" id="PS51857">
    <property type="entry name" value="CSD_2"/>
    <property type="match status" value="1"/>
</dbReference>
<feature type="region of interest" description="Disordered" evidence="1">
    <location>
        <begin position="1"/>
        <end position="40"/>
    </location>
</feature>
<sequence>MAKSQETFGKKEKEKKRLKKRQDKQAKREERKSNSTGGDFESMLAYVDEFGNITDTPPNPVKKQVIDASTIEIGVPKRLKDDEAEIRTGRVEFFNDSKGFGFIKETGTQEKYFVHANGLLEPIKEGDVVSFDLERGMKGMNAIQVKKHKVEKPTPPPAEAPPAPEAE</sequence>
<gene>
    <name evidence="3" type="ORF">QWY31_13015</name>
</gene>
<dbReference type="InterPro" id="IPR011129">
    <property type="entry name" value="CSD"/>
</dbReference>
<organism evidence="3 4">
    <name type="scientific">Shiella aurantiaca</name>
    <dbReference type="NCBI Taxonomy" id="3058365"/>
    <lineage>
        <taxon>Bacteria</taxon>
        <taxon>Pseudomonadati</taxon>
        <taxon>Bacteroidota</taxon>
        <taxon>Cytophagia</taxon>
        <taxon>Cytophagales</taxon>
        <taxon>Shiellaceae</taxon>
        <taxon>Shiella</taxon>
    </lineage>
</organism>
<dbReference type="PRINTS" id="PR00050">
    <property type="entry name" value="COLDSHOCK"/>
</dbReference>
<feature type="domain" description="CSD" evidence="2">
    <location>
        <begin position="86"/>
        <end position="147"/>
    </location>
</feature>
<evidence type="ECO:0000256" key="1">
    <source>
        <dbReference type="SAM" id="MobiDB-lite"/>
    </source>
</evidence>
<dbReference type="SMART" id="SM00357">
    <property type="entry name" value="CSP"/>
    <property type="match status" value="1"/>
</dbReference>